<dbReference type="Proteomes" id="UP001295463">
    <property type="component" value="Chromosome"/>
</dbReference>
<comment type="similarity">
    <text evidence="1">Belongs to the metallo-beta-lactamase superfamily. Class-B beta-lactamase family.</text>
</comment>
<dbReference type="PANTHER" id="PTHR42951">
    <property type="entry name" value="METALLO-BETA-LACTAMASE DOMAIN-CONTAINING"/>
    <property type="match status" value="1"/>
</dbReference>
<dbReference type="Pfam" id="PF00753">
    <property type="entry name" value="Lactamase_B"/>
    <property type="match status" value="2"/>
</dbReference>
<dbReference type="PANTHER" id="PTHR42951:SF4">
    <property type="entry name" value="ACYL-COENZYME A THIOESTERASE MBLAC2"/>
    <property type="match status" value="1"/>
</dbReference>
<sequence>MRVFQLTRNPKVYTCRSYLLLGDWNQLDDVNTLIDPGTDDFTFSEIDRISTGCGKVPVEQVLLTHNHFDHAASADLFRQRYGARVYAWVDGPGVDHLLHEGQILRAGDDYLEVIHTPGHSSDSIAFYCQAEKLLFSGDTQLRIRSSGGKYTQDYVQSLLKLSQRHIDLVYPGHDEPFTHDVQSIILETLKNVRNSNVV</sequence>
<dbReference type="RefSeq" id="WP_305732060.1">
    <property type="nucleotide sequence ID" value="NZ_OW150024.1"/>
</dbReference>
<evidence type="ECO:0000313" key="4">
    <source>
        <dbReference type="Proteomes" id="UP001295463"/>
    </source>
</evidence>
<proteinExistence type="inferred from homology"/>
<protein>
    <submittedName>
        <fullName evidence="3">Glyoxylase, beta-lactamase superfamily II</fullName>
    </submittedName>
</protein>
<dbReference type="InterPro" id="IPR036866">
    <property type="entry name" value="RibonucZ/Hydroxyglut_hydro"/>
</dbReference>
<feature type="domain" description="Metallo-beta-lactamase" evidence="2">
    <location>
        <begin position="14"/>
        <end position="173"/>
    </location>
</feature>
<evidence type="ECO:0000259" key="2">
    <source>
        <dbReference type="SMART" id="SM00849"/>
    </source>
</evidence>
<evidence type="ECO:0000256" key="1">
    <source>
        <dbReference type="ARBA" id="ARBA00005250"/>
    </source>
</evidence>
<dbReference type="SMART" id="SM00849">
    <property type="entry name" value="Lactamase_B"/>
    <property type="match status" value="1"/>
</dbReference>
<dbReference type="SUPFAM" id="SSF56281">
    <property type="entry name" value="Metallo-hydrolase/oxidoreductase"/>
    <property type="match status" value="1"/>
</dbReference>
<evidence type="ECO:0000313" key="3">
    <source>
        <dbReference type="EMBL" id="CAH2031224.1"/>
    </source>
</evidence>
<name>A0ABN8HJ29_9BACT</name>
<accession>A0ABN8HJ29</accession>
<organism evidence="3 4">
    <name type="scientific">Trichlorobacter ammonificans</name>
    <dbReference type="NCBI Taxonomy" id="2916410"/>
    <lineage>
        <taxon>Bacteria</taxon>
        <taxon>Pseudomonadati</taxon>
        <taxon>Thermodesulfobacteriota</taxon>
        <taxon>Desulfuromonadia</taxon>
        <taxon>Geobacterales</taxon>
        <taxon>Geobacteraceae</taxon>
        <taxon>Trichlorobacter</taxon>
    </lineage>
</organism>
<keyword evidence="4" id="KW-1185">Reference proteome</keyword>
<reference evidence="3 4" key="1">
    <citation type="submission" date="2022-03" db="EMBL/GenBank/DDBJ databases">
        <authorList>
            <person name="Koch H."/>
        </authorList>
    </citation>
    <scope>NUCLEOTIDE SEQUENCE [LARGE SCALE GENOMIC DNA]</scope>
    <source>
        <strain evidence="3 4">G1</strain>
    </source>
</reference>
<dbReference type="InterPro" id="IPR050855">
    <property type="entry name" value="NDM-1-like"/>
</dbReference>
<dbReference type="Gene3D" id="3.60.15.10">
    <property type="entry name" value="Ribonuclease Z/Hydroxyacylglutathione hydrolase-like"/>
    <property type="match status" value="2"/>
</dbReference>
<gene>
    <name evidence="3" type="ORF">GEAMG1_1394</name>
</gene>
<dbReference type="InterPro" id="IPR001279">
    <property type="entry name" value="Metallo-B-lactamas"/>
</dbReference>
<dbReference type="EMBL" id="OW150024">
    <property type="protein sequence ID" value="CAH2031224.1"/>
    <property type="molecule type" value="Genomic_DNA"/>
</dbReference>